<dbReference type="InterPro" id="IPR038063">
    <property type="entry name" value="Transpep_catalytic_dom"/>
</dbReference>
<dbReference type="Pfam" id="PF03734">
    <property type="entry name" value="YkuD"/>
    <property type="match status" value="1"/>
</dbReference>
<keyword evidence="7" id="KW-0732">Signal</keyword>
<gene>
    <name evidence="9" type="ORF">CUN51_00825</name>
</gene>
<proteinExistence type="predicted"/>
<evidence type="ECO:0000256" key="4">
    <source>
        <dbReference type="ARBA" id="ARBA00022984"/>
    </source>
</evidence>
<evidence type="ECO:0000256" key="5">
    <source>
        <dbReference type="ARBA" id="ARBA00023316"/>
    </source>
</evidence>
<dbReference type="SUPFAM" id="SSF141523">
    <property type="entry name" value="L,D-transpeptidase catalytic domain-like"/>
    <property type="match status" value="1"/>
</dbReference>
<evidence type="ECO:0000313" key="9">
    <source>
        <dbReference type="EMBL" id="PJF32203.1"/>
    </source>
</evidence>
<feature type="domain" description="L,D-TPase catalytic" evidence="8">
    <location>
        <begin position="237"/>
        <end position="358"/>
    </location>
</feature>
<feature type="active site" description="Proton donor/acceptor" evidence="6">
    <location>
        <position position="316"/>
    </location>
</feature>
<dbReference type="EMBL" id="PGTK01000001">
    <property type="protein sequence ID" value="PJF32203.1"/>
    <property type="molecule type" value="Genomic_DNA"/>
</dbReference>
<dbReference type="PANTHER" id="PTHR30582">
    <property type="entry name" value="L,D-TRANSPEPTIDASE"/>
    <property type="match status" value="1"/>
</dbReference>
<dbReference type="GO" id="GO:0071972">
    <property type="term" value="F:peptidoglycan L,D-transpeptidase activity"/>
    <property type="evidence" value="ECO:0007669"/>
    <property type="project" value="TreeGrafter"/>
</dbReference>
<keyword evidence="3 6" id="KW-0133">Cell shape</keyword>
<dbReference type="InterPro" id="IPR050979">
    <property type="entry name" value="LD-transpeptidase"/>
</dbReference>
<evidence type="ECO:0000259" key="8">
    <source>
        <dbReference type="PROSITE" id="PS52029"/>
    </source>
</evidence>
<dbReference type="CDD" id="cd16913">
    <property type="entry name" value="YkuD_like"/>
    <property type="match status" value="1"/>
</dbReference>
<comment type="caution">
    <text evidence="9">The sequence shown here is derived from an EMBL/GenBank/DDBJ whole genome shotgun (WGS) entry which is preliminary data.</text>
</comment>
<dbReference type="PROSITE" id="PS52029">
    <property type="entry name" value="LD_TPASE"/>
    <property type="match status" value="1"/>
</dbReference>
<keyword evidence="4 6" id="KW-0573">Peptidoglycan synthesis</keyword>
<dbReference type="PANTHER" id="PTHR30582:SF2">
    <property type="entry name" value="L,D-TRANSPEPTIDASE YCIB-RELATED"/>
    <property type="match status" value="1"/>
</dbReference>
<dbReference type="GO" id="GO:0071555">
    <property type="term" value="P:cell wall organization"/>
    <property type="evidence" value="ECO:0007669"/>
    <property type="project" value="UniProtKB-UniRule"/>
</dbReference>
<dbReference type="GO" id="GO:0008360">
    <property type="term" value="P:regulation of cell shape"/>
    <property type="evidence" value="ECO:0007669"/>
    <property type="project" value="UniProtKB-UniRule"/>
</dbReference>
<comment type="pathway">
    <text evidence="1 6">Cell wall biogenesis; peptidoglycan biosynthesis.</text>
</comment>
<organism evidence="9 10">
    <name type="scientific">Candidatus Thermofonsia Clade 1 bacterium</name>
    <dbReference type="NCBI Taxonomy" id="2364210"/>
    <lineage>
        <taxon>Bacteria</taxon>
        <taxon>Bacillati</taxon>
        <taxon>Chloroflexota</taxon>
        <taxon>Candidatus Thermofontia</taxon>
        <taxon>Candidatus Thermofonsia Clade 1</taxon>
    </lineage>
</organism>
<evidence type="ECO:0000256" key="1">
    <source>
        <dbReference type="ARBA" id="ARBA00004752"/>
    </source>
</evidence>
<keyword evidence="2" id="KW-0808">Transferase</keyword>
<evidence type="ECO:0000313" key="10">
    <source>
        <dbReference type="Proteomes" id="UP000228921"/>
    </source>
</evidence>
<dbReference type="Gene3D" id="2.40.440.10">
    <property type="entry name" value="L,D-transpeptidase catalytic domain-like"/>
    <property type="match status" value="1"/>
</dbReference>
<evidence type="ECO:0000256" key="3">
    <source>
        <dbReference type="ARBA" id="ARBA00022960"/>
    </source>
</evidence>
<evidence type="ECO:0000256" key="2">
    <source>
        <dbReference type="ARBA" id="ARBA00022679"/>
    </source>
</evidence>
<dbReference type="GO" id="GO:0016740">
    <property type="term" value="F:transferase activity"/>
    <property type="evidence" value="ECO:0007669"/>
    <property type="project" value="UniProtKB-KW"/>
</dbReference>
<keyword evidence="5 6" id="KW-0961">Cell wall biogenesis/degradation</keyword>
<dbReference type="AlphaFoldDB" id="A0A2M8P3T9"/>
<protein>
    <recommendedName>
        <fullName evidence="8">L,D-TPase catalytic domain-containing protein</fullName>
    </recommendedName>
</protein>
<feature type="chain" id="PRO_5014986810" description="L,D-TPase catalytic domain-containing protein" evidence="7">
    <location>
        <begin position="32"/>
        <end position="369"/>
    </location>
</feature>
<feature type="signal peptide" evidence="7">
    <location>
        <begin position="1"/>
        <end position="31"/>
    </location>
</feature>
<name>A0A2M8P3T9_9CHLR</name>
<dbReference type="GO" id="GO:0018104">
    <property type="term" value="P:peptidoglycan-protein cross-linking"/>
    <property type="evidence" value="ECO:0007669"/>
    <property type="project" value="TreeGrafter"/>
</dbReference>
<reference evidence="9 10" key="1">
    <citation type="submission" date="2017-11" db="EMBL/GenBank/DDBJ databases">
        <title>Evolution of Phototrophy in the Chloroflexi Phylum Driven by Horizontal Gene Transfer.</title>
        <authorList>
            <person name="Ward L.M."/>
            <person name="Hemp J."/>
            <person name="Shih P.M."/>
            <person name="Mcglynn S.E."/>
            <person name="Fischer W."/>
        </authorList>
    </citation>
    <scope>NUCLEOTIDE SEQUENCE [LARGE SCALE GENOMIC DNA]</scope>
    <source>
        <strain evidence="9">CP2_2F</strain>
    </source>
</reference>
<evidence type="ECO:0000256" key="6">
    <source>
        <dbReference type="PROSITE-ProRule" id="PRU01373"/>
    </source>
</evidence>
<evidence type="ECO:0000256" key="7">
    <source>
        <dbReference type="SAM" id="SignalP"/>
    </source>
</evidence>
<sequence>MRLVMTRHFLRQFALLALVAVFLLPSAPLNADSGNGLNCAFTPNLPECASPIVYGVEMRAIEAEMAINPAPDLPRLPVDDRLIYRRPFRRVEKPTTIHDAPNGNVIGAYPEGFIFVVAGKGVDGWVQVGRDAWVQESALGPINKAVSRFSGVLLPNGLPTRPFAWMLLDTRPSRTPGAKPVAGTPEIKRYTMVNIFAVAVVDTWEWYLIGPDQWVLQTRVAKVKPLARPEGIEAGKKWFAVDLYEQTLTAYDGDKPVFATLIASGLPKWGTLEGVHKIFARYEEARMSGAEGKPEYWYLPLVPYVMYFNTSEQALHGAYWHDGFGYRRSRGCINLSITDAKWIYEWVEDQPNAYVYIYHSGTYRPGAPQ</sequence>
<dbReference type="UniPathway" id="UPA00219"/>
<accession>A0A2M8P3T9</accession>
<feature type="active site" description="Nucleophile" evidence="6">
    <location>
        <position position="332"/>
    </location>
</feature>
<dbReference type="Proteomes" id="UP000228921">
    <property type="component" value="Unassembled WGS sequence"/>
</dbReference>
<dbReference type="GO" id="GO:0005576">
    <property type="term" value="C:extracellular region"/>
    <property type="evidence" value="ECO:0007669"/>
    <property type="project" value="TreeGrafter"/>
</dbReference>
<dbReference type="InterPro" id="IPR005490">
    <property type="entry name" value="LD_TPept_cat_dom"/>
</dbReference>